<dbReference type="EMBL" id="CT573073">
    <property type="protein sequence ID" value="CAJ71051.1"/>
    <property type="molecule type" value="Genomic_DNA"/>
</dbReference>
<dbReference type="InterPro" id="IPR002523">
    <property type="entry name" value="MgTranspt_CorA/ZnTranspt_ZntB"/>
</dbReference>
<dbReference type="RefSeq" id="WP_099325229.1">
    <property type="nucleotide sequence ID" value="NZ_CP049055.1"/>
</dbReference>
<keyword evidence="5 8" id="KW-0812">Transmembrane</keyword>
<reference evidence="9" key="1">
    <citation type="journal article" date="2006" name="Nature">
        <title>Deciphering the evolution and metabolism of an anammox bacterium from a community genome.</title>
        <authorList>
            <person name="Strous M."/>
            <person name="Pelletier E."/>
            <person name="Mangenot S."/>
            <person name="Rattei T."/>
            <person name="Lehner A."/>
            <person name="Taylor M.W."/>
            <person name="Horn M."/>
            <person name="Daims H."/>
            <person name="Bartol-Mavel D."/>
            <person name="Wincker P."/>
            <person name="Barbe V."/>
            <person name="Fonknechten N."/>
            <person name="Vallenet D."/>
            <person name="Segurens B."/>
            <person name="Schenowitz-Truong C."/>
            <person name="Medigue C."/>
            <person name="Collingro A."/>
            <person name="Snel B."/>
            <person name="Dutilh B.E."/>
            <person name="OpDenCamp H.J.M."/>
            <person name="vanDerDrift C."/>
            <person name="Cirpus I."/>
            <person name="vanDePas-Schoonen K.T."/>
            <person name="Harhangi H.R."/>
            <person name="vanNiftrik L."/>
            <person name="Schmid M."/>
            <person name="Keltjens J."/>
            <person name="vanDeVossenberg J."/>
            <person name="Kartal B."/>
            <person name="Meier H."/>
            <person name="Frishman D."/>
            <person name="Huynen M.A."/>
            <person name="Mewes H."/>
            <person name="Weissenbach J."/>
            <person name="Jetten M.S.M."/>
            <person name="Wagner M."/>
            <person name="LePaslier D."/>
        </authorList>
    </citation>
    <scope>NUCLEOTIDE SEQUENCE</scope>
</reference>
<organism evidence="9">
    <name type="scientific">Kuenenia stuttgartiensis</name>
    <dbReference type="NCBI Taxonomy" id="174633"/>
    <lineage>
        <taxon>Bacteria</taxon>
        <taxon>Pseudomonadati</taxon>
        <taxon>Planctomycetota</taxon>
        <taxon>Candidatus Brocadiia</taxon>
        <taxon>Candidatus Brocadiales</taxon>
        <taxon>Candidatus Brocadiaceae</taxon>
        <taxon>Candidatus Kuenenia</taxon>
    </lineage>
</organism>
<feature type="transmembrane region" description="Helical" evidence="8">
    <location>
        <begin position="328"/>
        <end position="348"/>
    </location>
</feature>
<dbReference type="GO" id="GO:0005886">
    <property type="term" value="C:plasma membrane"/>
    <property type="evidence" value="ECO:0007669"/>
    <property type="project" value="UniProtKB-SubCell"/>
</dbReference>
<keyword evidence="8" id="KW-0406">Ion transport</keyword>
<evidence type="ECO:0000313" key="12">
    <source>
        <dbReference type="Proteomes" id="UP000221734"/>
    </source>
</evidence>
<dbReference type="GO" id="GO:0000287">
    <property type="term" value="F:magnesium ion binding"/>
    <property type="evidence" value="ECO:0007669"/>
    <property type="project" value="TreeGrafter"/>
</dbReference>
<feature type="transmembrane region" description="Helical" evidence="8">
    <location>
        <begin position="293"/>
        <end position="316"/>
    </location>
</feature>
<evidence type="ECO:0000256" key="7">
    <source>
        <dbReference type="ARBA" id="ARBA00023136"/>
    </source>
</evidence>
<evidence type="ECO:0000313" key="13">
    <source>
        <dbReference type="Proteomes" id="UP000501926"/>
    </source>
</evidence>
<dbReference type="GO" id="GO:0015095">
    <property type="term" value="F:magnesium ion transmembrane transporter activity"/>
    <property type="evidence" value="ECO:0007669"/>
    <property type="project" value="UniProtKB-UniRule"/>
</dbReference>
<keyword evidence="8" id="KW-0460">Magnesium</keyword>
<keyword evidence="6 8" id="KW-1133">Transmembrane helix</keyword>
<evidence type="ECO:0000256" key="1">
    <source>
        <dbReference type="ARBA" id="ARBA00004651"/>
    </source>
</evidence>
<keyword evidence="7 8" id="KW-0472">Membrane</keyword>
<dbReference type="Pfam" id="PF01544">
    <property type="entry name" value="CorA"/>
    <property type="match status" value="1"/>
</dbReference>
<keyword evidence="3 8" id="KW-0813">Transport</keyword>
<dbReference type="FunFam" id="1.20.58.340:FF:000012">
    <property type="entry name" value="Magnesium transport protein CorA"/>
    <property type="match status" value="1"/>
</dbReference>
<comment type="subcellular location">
    <subcellularLocation>
        <location evidence="1">Cell membrane</location>
        <topology evidence="1">Multi-pass membrane protein</topology>
    </subcellularLocation>
    <subcellularLocation>
        <location evidence="8">Membrane</location>
        <topology evidence="8">Multi-pass membrane protein</topology>
    </subcellularLocation>
</comment>
<dbReference type="Gene3D" id="3.30.460.20">
    <property type="entry name" value="CorA soluble domain-like"/>
    <property type="match status" value="1"/>
</dbReference>
<gene>
    <name evidence="8 9" type="primary">corA</name>
    <name evidence="10" type="ORF">KsCSTR_01510</name>
    <name evidence="11" type="ORF">KSMBR1_2023</name>
    <name evidence="9" type="ORF">kustc0306</name>
</gene>
<dbReference type="AlphaFoldDB" id="Q1PV02"/>
<reference evidence="12" key="3">
    <citation type="submission" date="2017-10" db="EMBL/GenBank/DDBJ databases">
        <authorList>
            <person name="Frank J."/>
        </authorList>
    </citation>
    <scope>NUCLEOTIDE SEQUENCE [LARGE SCALE GENOMIC DNA]</scope>
</reference>
<dbReference type="PANTHER" id="PTHR46494">
    <property type="entry name" value="CORA FAMILY METAL ION TRANSPORTER (EUROFUNG)"/>
    <property type="match status" value="1"/>
</dbReference>
<keyword evidence="4 8" id="KW-1003">Cell membrane</keyword>
<dbReference type="GO" id="GO:0015087">
    <property type="term" value="F:cobalt ion transmembrane transporter activity"/>
    <property type="evidence" value="ECO:0007669"/>
    <property type="project" value="UniProtKB-UniRule"/>
</dbReference>
<reference evidence="10 13" key="5">
    <citation type="submission" date="2020-02" db="EMBL/GenBank/DDBJ databases">
        <title>Newly sequenced genome of strain CSTR1 showed variability in Candidatus Kuenenia stuttgartiensis genomes.</title>
        <authorList>
            <person name="Ding C."/>
            <person name="Adrian L."/>
        </authorList>
    </citation>
    <scope>NUCLEOTIDE SEQUENCE [LARGE SCALE GENOMIC DNA]</scope>
    <source>
        <strain evidence="10 13">CSTR1</strain>
    </source>
</reference>
<evidence type="ECO:0000313" key="10">
    <source>
        <dbReference type="EMBL" id="QII09530.1"/>
    </source>
</evidence>
<name>Q1PV02_KUEST</name>
<comment type="similarity">
    <text evidence="2 8">Belongs to the CorA metal ion transporter (MIT) (TC 1.A.35) family.</text>
</comment>
<proteinExistence type="inferred from homology"/>
<dbReference type="Proteomes" id="UP000501926">
    <property type="component" value="Chromosome"/>
</dbReference>
<dbReference type="Gene3D" id="1.20.58.340">
    <property type="entry name" value="Magnesium transport protein CorA, transmembrane region"/>
    <property type="match status" value="2"/>
</dbReference>
<evidence type="ECO:0000256" key="8">
    <source>
        <dbReference type="RuleBase" id="RU362010"/>
    </source>
</evidence>
<reference evidence="11" key="4">
    <citation type="submission" date="2017-10" db="EMBL/GenBank/DDBJ databases">
        <authorList>
            <person name="Banno H."/>
            <person name="Chua N.-H."/>
        </authorList>
    </citation>
    <scope>NUCLEOTIDE SEQUENCE [LARGE SCALE GENOMIC DNA]</scope>
    <source>
        <strain evidence="11">Kuenenia_mbr1_ru-nijmegen</strain>
    </source>
</reference>
<dbReference type="GO" id="GO:0050897">
    <property type="term" value="F:cobalt ion binding"/>
    <property type="evidence" value="ECO:0007669"/>
    <property type="project" value="TreeGrafter"/>
</dbReference>
<dbReference type="KEGG" id="kst:KSMBR1_2023"/>
<dbReference type="InterPro" id="IPR004488">
    <property type="entry name" value="Mg/Co-transport_prot_CorA"/>
</dbReference>
<dbReference type="SUPFAM" id="SSF143865">
    <property type="entry name" value="CorA soluble domain-like"/>
    <property type="match status" value="1"/>
</dbReference>
<dbReference type="OrthoDB" id="9803416at2"/>
<dbReference type="EMBL" id="CP049055">
    <property type="protein sequence ID" value="QII09530.1"/>
    <property type="molecule type" value="Genomic_DNA"/>
</dbReference>
<evidence type="ECO:0000256" key="6">
    <source>
        <dbReference type="ARBA" id="ARBA00022989"/>
    </source>
</evidence>
<accession>Q1PV02</accession>
<dbReference type="CDD" id="cd12828">
    <property type="entry name" value="TmCorA-like_1"/>
    <property type="match status" value="1"/>
</dbReference>
<evidence type="ECO:0000313" key="11">
    <source>
        <dbReference type="EMBL" id="SOH04521.1"/>
    </source>
</evidence>
<sequence length="354" mass="40937">MHRLFKNRSKKTGLPPGALIHIGEKKLAKVKITAMEYSGTSCLEREIPDINECFPLKNDQMTTWINICGIHSIENIENIGKLANIHPLLLEDIMNTDHRPKMEDFEDYIFIVLKTLTFNEDDKRIDAEQISLILGQNYVISFQEKEGSIFTPVIGRIKNGKGRIKKMGADYLAYALLDAIVDGYFVVLEKMGEYIEDIEEELITTPSMETLRKIHNVKREILFLRKSIWPLREVINTMDKGELPLIRSSTYVYLRDVYDHTIHIIDTIETFRDMATGMLDIYLSSVSNKLNEVVKVLTIIATIFMPLTFIAGVYGMNFKYLPEAEWRWGYFAVLMAMGIIGTTMVVYFRKKRWI</sequence>
<keyword evidence="12" id="KW-1185">Reference proteome</keyword>
<evidence type="ECO:0000256" key="5">
    <source>
        <dbReference type="ARBA" id="ARBA00022692"/>
    </source>
</evidence>
<dbReference type="NCBIfam" id="TIGR00383">
    <property type="entry name" value="corA"/>
    <property type="match status" value="1"/>
</dbReference>
<evidence type="ECO:0000256" key="4">
    <source>
        <dbReference type="ARBA" id="ARBA00022475"/>
    </source>
</evidence>
<evidence type="ECO:0000256" key="2">
    <source>
        <dbReference type="ARBA" id="ARBA00009765"/>
    </source>
</evidence>
<protein>
    <recommendedName>
        <fullName evidence="8">Magnesium transport protein CorA</fullName>
    </recommendedName>
</protein>
<dbReference type="InterPro" id="IPR045863">
    <property type="entry name" value="CorA_TM1_TM2"/>
</dbReference>
<reference evidence="9" key="2">
    <citation type="submission" date="2006-01" db="EMBL/GenBank/DDBJ databases">
        <authorList>
            <person name="Genoscope"/>
        </authorList>
    </citation>
    <scope>NUCLEOTIDE SEQUENCE</scope>
</reference>
<dbReference type="SUPFAM" id="SSF144083">
    <property type="entry name" value="Magnesium transport protein CorA, transmembrane region"/>
    <property type="match status" value="1"/>
</dbReference>
<evidence type="ECO:0000313" key="9">
    <source>
        <dbReference type="EMBL" id="CAJ71051.1"/>
    </source>
</evidence>
<dbReference type="PANTHER" id="PTHR46494:SF1">
    <property type="entry name" value="CORA FAMILY METAL ION TRANSPORTER (EUROFUNG)"/>
    <property type="match status" value="1"/>
</dbReference>
<comment type="function">
    <text evidence="8">Mediates influx of magnesium ions.</text>
</comment>
<evidence type="ECO:0000256" key="3">
    <source>
        <dbReference type="ARBA" id="ARBA00022448"/>
    </source>
</evidence>
<dbReference type="Proteomes" id="UP000221734">
    <property type="component" value="Chromosome Kuenenia_stuttgartiensis_MBR1"/>
</dbReference>
<dbReference type="InterPro" id="IPR045861">
    <property type="entry name" value="CorA_cytoplasmic_dom"/>
</dbReference>
<dbReference type="EMBL" id="LT934425">
    <property type="protein sequence ID" value="SOH04521.1"/>
    <property type="molecule type" value="Genomic_DNA"/>
</dbReference>